<dbReference type="EMBL" id="AIMF01000048">
    <property type="protein sequence ID" value="EJF92233.1"/>
    <property type="molecule type" value="Genomic_DNA"/>
</dbReference>
<evidence type="ECO:0000256" key="1">
    <source>
        <dbReference type="SAM" id="MobiDB-lite"/>
    </source>
</evidence>
<organism evidence="2 3">
    <name type="scientific">Bartonella elizabethae F9251 = ATCC 49927</name>
    <dbReference type="NCBI Taxonomy" id="1094555"/>
    <lineage>
        <taxon>Bacteria</taxon>
        <taxon>Pseudomonadati</taxon>
        <taxon>Pseudomonadota</taxon>
        <taxon>Alphaproteobacteria</taxon>
        <taxon>Hyphomicrobiales</taxon>
        <taxon>Bartonellaceae</taxon>
        <taxon>Bartonella</taxon>
    </lineage>
</organism>
<name>J0ZTR0_BAREL</name>
<proteinExistence type="predicted"/>
<evidence type="ECO:0008006" key="4">
    <source>
        <dbReference type="Google" id="ProtNLM"/>
    </source>
</evidence>
<dbReference type="Proteomes" id="UP000008941">
    <property type="component" value="Unassembled WGS sequence"/>
</dbReference>
<dbReference type="NCBIfam" id="NF033856">
    <property type="entry name" value="T4SS_effec_BID"/>
    <property type="match status" value="1"/>
</dbReference>
<dbReference type="RefSeq" id="WP_005775344.1">
    <property type="nucleotide sequence ID" value="NZ_CADEAC010000005.1"/>
</dbReference>
<sequence>MKKYHPHPSANPEALYAQVNKPNRGNQRRPNPEEEVLYASVSTIDPLSRGGRHNQRQQGPETDYTEVAPPKRGEEVVYASVSTAAPLSRGGRQHQRKEDPETDYATVSPQQRGRTSLTADQLTVQLLKNQHVQAYAEEVVHWSSIVYGQNNLFQQHLQDILKNPLKGKELSDRLAENPESMGKLAGRHALGMKSQARKAAEDGFTPLVNAIDGYTKAVTEAKDRILQTPHAEQRRQQEHSQKGESHHHHHRHARGQEQNSPEHSPHRQRHGMAYAM</sequence>
<protein>
    <recommendedName>
        <fullName evidence="4">Bartonella effector protein BID domain-containing protein</fullName>
    </recommendedName>
</protein>
<dbReference type="AlphaFoldDB" id="J0ZTR0"/>
<feature type="region of interest" description="Disordered" evidence="1">
    <location>
        <begin position="229"/>
        <end position="276"/>
    </location>
</feature>
<dbReference type="PATRIC" id="fig|1094555.3.peg.1926"/>
<evidence type="ECO:0000313" key="3">
    <source>
        <dbReference type="Proteomes" id="UP000008941"/>
    </source>
</evidence>
<feature type="compositionally biased region" description="Basic and acidic residues" evidence="1">
    <location>
        <begin position="229"/>
        <end position="244"/>
    </location>
</feature>
<comment type="caution">
    <text evidence="2">The sequence shown here is derived from an EMBL/GenBank/DDBJ whole genome shotgun (WGS) entry which is preliminary data.</text>
</comment>
<reference evidence="2 3" key="1">
    <citation type="submission" date="2012-03" db="EMBL/GenBank/DDBJ databases">
        <title>The Genome Sequence of Bartonella elizabethae F9251.</title>
        <authorList>
            <consortium name="The Broad Institute Genome Sequencing Platform"/>
            <consortium name="The Broad Institute Genome Sequencing Center for Infectious Disease"/>
            <person name="Feldgarden M."/>
            <person name="Kirby J."/>
            <person name="Kosoy M."/>
            <person name="Birtles R."/>
            <person name="Probert W.S."/>
            <person name="Chiaraviglio L."/>
            <person name="Young S.K."/>
            <person name="Zeng Q."/>
            <person name="Gargeya S."/>
            <person name="Fitzgerald M."/>
            <person name="Haas B."/>
            <person name="Abouelleil A."/>
            <person name="Alvarado L."/>
            <person name="Arachchi H.M."/>
            <person name="Berlin A."/>
            <person name="Chapman S.B."/>
            <person name="Gearin G."/>
            <person name="Goldberg J."/>
            <person name="Griggs A."/>
            <person name="Gujja S."/>
            <person name="Hansen M."/>
            <person name="Heiman D."/>
            <person name="Howarth C."/>
            <person name="Larimer J."/>
            <person name="Lui A."/>
            <person name="MacDonald P.J.P."/>
            <person name="McCowen C."/>
            <person name="Montmayeur A."/>
            <person name="Murphy C."/>
            <person name="Neiman D."/>
            <person name="Pearson M."/>
            <person name="Priest M."/>
            <person name="Roberts A."/>
            <person name="Saif S."/>
            <person name="Shea T."/>
            <person name="Sisk P."/>
            <person name="Stolte C."/>
            <person name="Sykes S."/>
            <person name="Wortman J."/>
            <person name="Nusbaum C."/>
            <person name="Birren B."/>
        </authorList>
    </citation>
    <scope>NUCLEOTIDE SEQUENCE [LARGE SCALE GENOMIC DNA]</scope>
    <source>
        <strain evidence="2 3">F9251</strain>
    </source>
</reference>
<evidence type="ECO:0000313" key="2">
    <source>
        <dbReference type="EMBL" id="EJF92233.1"/>
    </source>
</evidence>
<dbReference type="HOGENOM" id="CLU_1021805_0_0_5"/>
<feature type="compositionally biased region" description="Polar residues" evidence="1">
    <location>
        <begin position="20"/>
        <end position="29"/>
    </location>
</feature>
<gene>
    <name evidence="2" type="ORF">MEE_01628</name>
</gene>
<feature type="compositionally biased region" description="Polar residues" evidence="1">
    <location>
        <begin position="105"/>
        <end position="116"/>
    </location>
</feature>
<dbReference type="OrthoDB" id="7922813at2"/>
<feature type="region of interest" description="Disordered" evidence="1">
    <location>
        <begin position="1"/>
        <end position="116"/>
    </location>
</feature>
<accession>J0ZTR0</accession>